<name>A0A0C9VSH3_9AGAM</name>
<gene>
    <name evidence="3" type="ORF">HYDPIDRAFT_116712</name>
</gene>
<keyword evidence="2" id="KW-0812">Transmembrane</keyword>
<feature type="transmembrane region" description="Helical" evidence="2">
    <location>
        <begin position="65"/>
        <end position="83"/>
    </location>
</feature>
<keyword evidence="2" id="KW-1133">Transmembrane helix</keyword>
<keyword evidence="4" id="KW-1185">Reference proteome</keyword>
<proteinExistence type="predicted"/>
<evidence type="ECO:0000313" key="4">
    <source>
        <dbReference type="Proteomes" id="UP000053820"/>
    </source>
</evidence>
<feature type="region of interest" description="Disordered" evidence="1">
    <location>
        <begin position="149"/>
        <end position="173"/>
    </location>
</feature>
<keyword evidence="2" id="KW-0472">Membrane</keyword>
<feature type="transmembrane region" description="Helical" evidence="2">
    <location>
        <begin position="36"/>
        <end position="59"/>
    </location>
</feature>
<feature type="compositionally biased region" description="Polar residues" evidence="1">
    <location>
        <begin position="160"/>
        <end position="173"/>
    </location>
</feature>
<dbReference type="HOGENOM" id="CLU_1547792_0_0_1"/>
<reference evidence="3 4" key="1">
    <citation type="submission" date="2014-04" db="EMBL/GenBank/DDBJ databases">
        <title>Evolutionary Origins and Diversification of the Mycorrhizal Mutualists.</title>
        <authorList>
            <consortium name="DOE Joint Genome Institute"/>
            <consortium name="Mycorrhizal Genomics Consortium"/>
            <person name="Kohler A."/>
            <person name="Kuo A."/>
            <person name="Nagy L.G."/>
            <person name="Floudas D."/>
            <person name="Copeland A."/>
            <person name="Barry K.W."/>
            <person name="Cichocki N."/>
            <person name="Veneault-Fourrey C."/>
            <person name="LaButti K."/>
            <person name="Lindquist E.A."/>
            <person name="Lipzen A."/>
            <person name="Lundell T."/>
            <person name="Morin E."/>
            <person name="Murat C."/>
            <person name="Riley R."/>
            <person name="Ohm R."/>
            <person name="Sun H."/>
            <person name="Tunlid A."/>
            <person name="Henrissat B."/>
            <person name="Grigoriev I.V."/>
            <person name="Hibbett D.S."/>
            <person name="Martin F."/>
        </authorList>
    </citation>
    <scope>NUCLEOTIDE SEQUENCE [LARGE SCALE GENOMIC DNA]</scope>
    <source>
        <strain evidence="3 4">MD-312</strain>
    </source>
</reference>
<dbReference type="AlphaFoldDB" id="A0A0C9VSH3"/>
<evidence type="ECO:0000313" key="3">
    <source>
        <dbReference type="EMBL" id="KIJ60850.1"/>
    </source>
</evidence>
<evidence type="ECO:0000256" key="1">
    <source>
        <dbReference type="SAM" id="MobiDB-lite"/>
    </source>
</evidence>
<protein>
    <submittedName>
        <fullName evidence="3">Uncharacterized protein</fullName>
    </submittedName>
</protein>
<organism evidence="3 4">
    <name type="scientific">Hydnomerulius pinastri MD-312</name>
    <dbReference type="NCBI Taxonomy" id="994086"/>
    <lineage>
        <taxon>Eukaryota</taxon>
        <taxon>Fungi</taxon>
        <taxon>Dikarya</taxon>
        <taxon>Basidiomycota</taxon>
        <taxon>Agaricomycotina</taxon>
        <taxon>Agaricomycetes</taxon>
        <taxon>Agaricomycetidae</taxon>
        <taxon>Boletales</taxon>
        <taxon>Boletales incertae sedis</taxon>
        <taxon>Leucogyrophana</taxon>
    </lineage>
</organism>
<sequence length="173" mass="18631">MATNMLIFFMTFWKYFSLPTEWTHGDIGRVVFRDSALSMIAVSLLMLFLTLCTLGVIKTSMSGNVTYYWLVCTLWISSGRIIINLARLPAREEGFTSEIELGEPSVPHSSPSGLANAPGTDTYLTTALSGDTHSLTSKGSEFRTSVSGSASSVIHGATGRPSTDTCRSTEGSS</sequence>
<evidence type="ECO:0000256" key="2">
    <source>
        <dbReference type="SAM" id="Phobius"/>
    </source>
</evidence>
<dbReference type="EMBL" id="KN839868">
    <property type="protein sequence ID" value="KIJ60850.1"/>
    <property type="molecule type" value="Genomic_DNA"/>
</dbReference>
<dbReference type="OrthoDB" id="2637653at2759"/>
<accession>A0A0C9VSH3</accession>
<dbReference type="Proteomes" id="UP000053820">
    <property type="component" value="Unassembled WGS sequence"/>
</dbReference>